<sequence>MPFEEAETLLSPSGAALCLRQAEAHGAPRGVIHINHGLAEHSARYARFAENLAGAGFHVYAHDHRGHGETRAADAPQGTFSHRDGTEKVLADVAAVNAHIHAAHPGLPVMIFGHSMGGLITLAYVLEHPQAIDAAAIWNANFSAGAAGRLAQLILRAERMLMGSDVPSRALPKLTFRAWARQIPNRRTEFDWLSRDEAEVDAYIADPNCGWDASVGMWIDIFDLVFRGAADRNFAHVPRNLPFHLVGGETDPATDNGSAVTALARRMKAMGFGDVTERIYPETRHESLNEINREAITRDFIAWLDKVVEQSALR</sequence>
<organism evidence="2 3">
    <name type="scientific">Phyllobacterium leguminum</name>
    <dbReference type="NCBI Taxonomy" id="314237"/>
    <lineage>
        <taxon>Bacteria</taxon>
        <taxon>Pseudomonadati</taxon>
        <taxon>Pseudomonadota</taxon>
        <taxon>Alphaproteobacteria</taxon>
        <taxon>Hyphomicrobiales</taxon>
        <taxon>Phyllobacteriaceae</taxon>
        <taxon>Phyllobacterium</taxon>
    </lineage>
</organism>
<proteinExistence type="predicted"/>
<protein>
    <submittedName>
        <fullName evidence="2">Alpha-beta hydrolase superfamily lysophospholipase</fullName>
    </submittedName>
</protein>
<dbReference type="EMBL" id="QJTF01000023">
    <property type="protein sequence ID" value="PYE86562.1"/>
    <property type="molecule type" value="Genomic_DNA"/>
</dbReference>
<dbReference type="Proteomes" id="UP000247454">
    <property type="component" value="Unassembled WGS sequence"/>
</dbReference>
<dbReference type="InterPro" id="IPR051044">
    <property type="entry name" value="MAG_DAG_Lipase"/>
</dbReference>
<evidence type="ECO:0000313" key="2">
    <source>
        <dbReference type="EMBL" id="PYE86562.1"/>
    </source>
</evidence>
<dbReference type="InterPro" id="IPR029058">
    <property type="entry name" value="AB_hydrolase_fold"/>
</dbReference>
<dbReference type="RefSeq" id="WP_110753961.1">
    <property type="nucleotide sequence ID" value="NZ_QJTF01000023.1"/>
</dbReference>
<accession>A0A318SYW6</accession>
<dbReference type="AlphaFoldDB" id="A0A318SYW6"/>
<keyword evidence="3" id="KW-1185">Reference proteome</keyword>
<dbReference type="Gene3D" id="3.40.50.1820">
    <property type="entry name" value="alpha/beta hydrolase"/>
    <property type="match status" value="1"/>
</dbReference>
<comment type="caution">
    <text evidence="2">The sequence shown here is derived from an EMBL/GenBank/DDBJ whole genome shotgun (WGS) entry which is preliminary data.</text>
</comment>
<dbReference type="InterPro" id="IPR022742">
    <property type="entry name" value="Hydrolase_4"/>
</dbReference>
<dbReference type="Pfam" id="PF12146">
    <property type="entry name" value="Hydrolase_4"/>
    <property type="match status" value="1"/>
</dbReference>
<feature type="domain" description="Serine aminopeptidase S33" evidence="1">
    <location>
        <begin position="27"/>
        <end position="291"/>
    </location>
</feature>
<evidence type="ECO:0000259" key="1">
    <source>
        <dbReference type="Pfam" id="PF12146"/>
    </source>
</evidence>
<dbReference type="PANTHER" id="PTHR11614">
    <property type="entry name" value="PHOSPHOLIPASE-RELATED"/>
    <property type="match status" value="1"/>
</dbReference>
<keyword evidence="2" id="KW-0378">Hydrolase</keyword>
<gene>
    <name evidence="2" type="ORF">C7477_12354</name>
</gene>
<evidence type="ECO:0000313" key="3">
    <source>
        <dbReference type="Proteomes" id="UP000247454"/>
    </source>
</evidence>
<reference evidence="2 3" key="1">
    <citation type="submission" date="2018-06" db="EMBL/GenBank/DDBJ databases">
        <title>Genomic Encyclopedia of Type Strains, Phase III (KMG-III): the genomes of soil and plant-associated and newly described type strains.</title>
        <authorList>
            <person name="Whitman W."/>
        </authorList>
    </citation>
    <scope>NUCLEOTIDE SEQUENCE [LARGE SCALE GENOMIC DNA]</scope>
    <source>
        <strain evidence="2 3">ORS 1419</strain>
    </source>
</reference>
<dbReference type="OrthoDB" id="9806902at2"/>
<dbReference type="SUPFAM" id="SSF53474">
    <property type="entry name" value="alpha/beta-Hydrolases"/>
    <property type="match status" value="1"/>
</dbReference>
<dbReference type="GO" id="GO:0016787">
    <property type="term" value="F:hydrolase activity"/>
    <property type="evidence" value="ECO:0007669"/>
    <property type="project" value="UniProtKB-KW"/>
</dbReference>
<name>A0A318SYW6_9HYPH</name>